<feature type="transmembrane region" description="Helical" evidence="7">
    <location>
        <begin position="171"/>
        <end position="188"/>
    </location>
</feature>
<evidence type="ECO:0000256" key="4">
    <source>
        <dbReference type="ARBA" id="ARBA00022692"/>
    </source>
</evidence>
<comment type="pathway">
    <text evidence="7">Protein modification; lipoprotein biosynthesis (diacylglyceryl transfer).</text>
</comment>
<name>A0A402CPR5_9BACT</name>
<keyword evidence="3 7" id="KW-0808">Transferase</keyword>
<dbReference type="InterPro" id="IPR001640">
    <property type="entry name" value="Lgt"/>
</dbReference>
<feature type="binding site" evidence="7">
    <location>
        <position position="135"/>
    </location>
    <ligand>
        <name>a 1,2-diacyl-sn-glycero-3-phospho-(1'-sn-glycerol)</name>
        <dbReference type="ChEBI" id="CHEBI:64716"/>
    </ligand>
</feature>
<comment type="similarity">
    <text evidence="1 7">Belongs to the Lgt family.</text>
</comment>
<dbReference type="KEGG" id="ccot:CCAX7_49140"/>
<dbReference type="RefSeq" id="WP_119319445.1">
    <property type="nucleotide sequence ID" value="NZ_AP025739.1"/>
</dbReference>
<accession>A0A402CPR5</accession>
<keyword evidence="4 7" id="KW-0812">Transmembrane</keyword>
<evidence type="ECO:0000313" key="8">
    <source>
        <dbReference type="EMBL" id="BDI32863.1"/>
    </source>
</evidence>
<dbReference type="Pfam" id="PF01790">
    <property type="entry name" value="LGT"/>
    <property type="match status" value="1"/>
</dbReference>
<evidence type="ECO:0000256" key="5">
    <source>
        <dbReference type="ARBA" id="ARBA00022989"/>
    </source>
</evidence>
<dbReference type="FunCoup" id="A0A402CPR5">
    <property type="interactions" value="311"/>
</dbReference>
<comment type="catalytic activity">
    <reaction evidence="7">
        <text>L-cysteinyl-[prolipoprotein] + a 1,2-diacyl-sn-glycero-3-phospho-(1'-sn-glycerol) = an S-1,2-diacyl-sn-glyceryl-L-cysteinyl-[prolipoprotein] + sn-glycerol 1-phosphate + H(+)</text>
        <dbReference type="Rhea" id="RHEA:56712"/>
        <dbReference type="Rhea" id="RHEA-COMP:14679"/>
        <dbReference type="Rhea" id="RHEA-COMP:14680"/>
        <dbReference type="ChEBI" id="CHEBI:15378"/>
        <dbReference type="ChEBI" id="CHEBI:29950"/>
        <dbReference type="ChEBI" id="CHEBI:57685"/>
        <dbReference type="ChEBI" id="CHEBI:64716"/>
        <dbReference type="ChEBI" id="CHEBI:140658"/>
        <dbReference type="EC" id="2.5.1.145"/>
    </reaction>
</comment>
<feature type="transmembrane region" description="Helical" evidence="7">
    <location>
        <begin position="6"/>
        <end position="29"/>
    </location>
</feature>
<dbReference type="GO" id="GO:0005886">
    <property type="term" value="C:plasma membrane"/>
    <property type="evidence" value="ECO:0007669"/>
    <property type="project" value="UniProtKB-SubCell"/>
</dbReference>
<organism evidence="8 9">
    <name type="scientific">Capsulimonas corticalis</name>
    <dbReference type="NCBI Taxonomy" id="2219043"/>
    <lineage>
        <taxon>Bacteria</taxon>
        <taxon>Bacillati</taxon>
        <taxon>Armatimonadota</taxon>
        <taxon>Armatimonadia</taxon>
        <taxon>Capsulimonadales</taxon>
        <taxon>Capsulimonadaceae</taxon>
        <taxon>Capsulimonas</taxon>
    </lineage>
</organism>
<evidence type="ECO:0000256" key="1">
    <source>
        <dbReference type="ARBA" id="ARBA00007150"/>
    </source>
</evidence>
<dbReference type="HAMAP" id="MF_01147">
    <property type="entry name" value="Lgt"/>
    <property type="match status" value="1"/>
</dbReference>
<dbReference type="AlphaFoldDB" id="A0A402CPR5"/>
<gene>
    <name evidence="7 8" type="primary">lgt</name>
    <name evidence="8" type="ORF">CCAX7_49140</name>
</gene>
<dbReference type="PANTHER" id="PTHR30589:SF0">
    <property type="entry name" value="PHOSPHATIDYLGLYCEROL--PROLIPOPROTEIN DIACYLGLYCERYL TRANSFERASE"/>
    <property type="match status" value="1"/>
</dbReference>
<dbReference type="PANTHER" id="PTHR30589">
    <property type="entry name" value="PROLIPOPROTEIN DIACYLGLYCERYL TRANSFERASE"/>
    <property type="match status" value="1"/>
</dbReference>
<keyword evidence="9" id="KW-1185">Reference proteome</keyword>
<dbReference type="GO" id="GO:0008961">
    <property type="term" value="F:phosphatidylglycerol-prolipoprotein diacylglyceryl transferase activity"/>
    <property type="evidence" value="ECO:0007669"/>
    <property type="project" value="UniProtKB-UniRule"/>
</dbReference>
<dbReference type="EC" id="2.5.1.145" evidence="7"/>
<feature type="transmembrane region" description="Helical" evidence="7">
    <location>
        <begin position="200"/>
        <end position="220"/>
    </location>
</feature>
<reference evidence="8 9" key="1">
    <citation type="journal article" date="2019" name="Int. J. Syst. Evol. Microbiol.">
        <title>Capsulimonas corticalis gen. nov., sp. nov., an aerobic capsulated bacterium, of a novel bacterial order, Capsulimonadales ord. nov., of the class Armatimonadia of the phylum Armatimonadetes.</title>
        <authorList>
            <person name="Li J."/>
            <person name="Kudo C."/>
            <person name="Tonouchi A."/>
        </authorList>
    </citation>
    <scope>NUCLEOTIDE SEQUENCE [LARGE SCALE GENOMIC DNA]</scope>
    <source>
        <strain evidence="8 9">AX-7</strain>
    </source>
</reference>
<keyword evidence="2 7" id="KW-1003">Cell membrane</keyword>
<evidence type="ECO:0000256" key="6">
    <source>
        <dbReference type="ARBA" id="ARBA00023136"/>
    </source>
</evidence>
<comment type="function">
    <text evidence="7">Catalyzes the transfer of the diacylglyceryl group from phosphatidylglycerol to the sulfhydryl group of the N-terminal cysteine of a prolipoprotein, the first step in the formation of mature lipoproteins.</text>
</comment>
<evidence type="ECO:0000256" key="3">
    <source>
        <dbReference type="ARBA" id="ARBA00022679"/>
    </source>
</evidence>
<dbReference type="OrthoDB" id="871140at2"/>
<feature type="transmembrane region" description="Helical" evidence="7">
    <location>
        <begin position="132"/>
        <end position="151"/>
    </location>
</feature>
<keyword evidence="5 7" id="KW-1133">Transmembrane helix</keyword>
<evidence type="ECO:0000313" key="9">
    <source>
        <dbReference type="Proteomes" id="UP000287394"/>
    </source>
</evidence>
<sequence>MHPILFRIGAYPVHTFGVMMMLAFAVGLWRAHSAAKRQKGEPGDVPPEAILDAGTWMILAGILGARLMFIIVDWSTYRSNILSSFRLWEGGLSFHGALFGGLLALIIFCRLRHISLLKITDLMAPSVMLSYAIGRIGCFFNGCCYGAPTNLPWGVRFDDDGHWTVPSHPTQMYSTLLSLCFFGILVWLERRKAFDGQLLCWYIILGATERFVMEIWRGGVTSTVVALGLTDVQFLCLSMMALAAIGLVVLRRAGRLSSTGNTAALEVAGH</sequence>
<protein>
    <recommendedName>
        <fullName evidence="7">Phosphatidylglycerol--prolipoprotein diacylglyceryl transferase</fullName>
        <ecNumber evidence="7">2.5.1.145</ecNumber>
    </recommendedName>
</protein>
<feature type="transmembrane region" description="Helical" evidence="7">
    <location>
        <begin position="50"/>
        <end position="72"/>
    </location>
</feature>
<feature type="transmembrane region" description="Helical" evidence="7">
    <location>
        <begin position="92"/>
        <end position="111"/>
    </location>
</feature>
<dbReference type="NCBIfam" id="TIGR00544">
    <property type="entry name" value="lgt"/>
    <property type="match status" value="1"/>
</dbReference>
<proteinExistence type="inferred from homology"/>
<dbReference type="GO" id="GO:0042158">
    <property type="term" value="P:lipoprotein biosynthetic process"/>
    <property type="evidence" value="ECO:0007669"/>
    <property type="project" value="UniProtKB-UniRule"/>
</dbReference>
<keyword evidence="6 7" id="KW-0472">Membrane</keyword>
<feature type="transmembrane region" description="Helical" evidence="7">
    <location>
        <begin position="232"/>
        <end position="250"/>
    </location>
</feature>
<comment type="subcellular location">
    <subcellularLocation>
        <location evidence="7">Cell membrane</location>
        <topology evidence="7">Multi-pass membrane protein</topology>
    </subcellularLocation>
</comment>
<dbReference type="EMBL" id="AP025739">
    <property type="protein sequence ID" value="BDI32863.1"/>
    <property type="molecule type" value="Genomic_DNA"/>
</dbReference>
<evidence type="ECO:0000256" key="2">
    <source>
        <dbReference type="ARBA" id="ARBA00022475"/>
    </source>
</evidence>
<evidence type="ECO:0000256" key="7">
    <source>
        <dbReference type="HAMAP-Rule" id="MF_01147"/>
    </source>
</evidence>
<dbReference type="Proteomes" id="UP000287394">
    <property type="component" value="Chromosome"/>
</dbReference>